<dbReference type="STRING" id="1324314.BVG16_19905"/>
<dbReference type="OrthoDB" id="573462at2"/>
<keyword evidence="3" id="KW-1185">Reference proteome</keyword>
<dbReference type="SUPFAM" id="SSF52141">
    <property type="entry name" value="Uracil-DNA glycosylase-like"/>
    <property type="match status" value="1"/>
</dbReference>
<accession>A0A1T2X6U7</accession>
<comment type="caution">
    <text evidence="2">The sequence shown here is derived from an EMBL/GenBank/DDBJ whole genome shotgun (WGS) entry which is preliminary data.</text>
</comment>
<evidence type="ECO:0000259" key="1">
    <source>
        <dbReference type="Pfam" id="PF03167"/>
    </source>
</evidence>
<dbReference type="Pfam" id="PF03167">
    <property type="entry name" value="UDG"/>
    <property type="match status" value="1"/>
</dbReference>
<evidence type="ECO:0000313" key="3">
    <source>
        <dbReference type="Proteomes" id="UP000190188"/>
    </source>
</evidence>
<dbReference type="Proteomes" id="UP000190188">
    <property type="component" value="Unassembled WGS sequence"/>
</dbReference>
<feature type="domain" description="Uracil-DNA glycosylase-like" evidence="1">
    <location>
        <begin position="53"/>
        <end position="240"/>
    </location>
</feature>
<organism evidence="2 3">
    <name type="scientific">Paenibacillus selenitireducens</name>
    <dbReference type="NCBI Taxonomy" id="1324314"/>
    <lineage>
        <taxon>Bacteria</taxon>
        <taxon>Bacillati</taxon>
        <taxon>Bacillota</taxon>
        <taxon>Bacilli</taxon>
        <taxon>Bacillales</taxon>
        <taxon>Paenibacillaceae</taxon>
        <taxon>Paenibacillus</taxon>
    </lineage>
</organism>
<reference evidence="2 3" key="1">
    <citation type="submission" date="2017-01" db="EMBL/GenBank/DDBJ databases">
        <title>Genome analysis of Paenibacillus selenitrireducens ES3-24.</title>
        <authorList>
            <person name="Xu D."/>
            <person name="Yao R."/>
            <person name="Zheng S."/>
        </authorList>
    </citation>
    <scope>NUCLEOTIDE SEQUENCE [LARGE SCALE GENOMIC DNA]</scope>
    <source>
        <strain evidence="2 3">ES3-24</strain>
    </source>
</reference>
<dbReference type="AlphaFoldDB" id="A0A1T2X6U7"/>
<sequence>MFFVNDLSYYQNQIASLPSHSPLTKLDLFTNDFLLYTWNQLSLYYSPHNEWLNEGAKVVIVGITPGWTQMEIAYRTTRDLLIRGTPLIDVARQAKQAARFAGTMRNHLIQMLNQLELHRWLGLRSSEELFESDLLHTTSFIKYPLFVQGKNYTGHTPPLSKIPELHTFAMTSFVDELSRIMGKPLIIPLGKSVEAFLLEIVHQDRLDPDQCLWHFPHPSGANGNRTRQFAEHFQQYRDMLEAYFKKG</sequence>
<proteinExistence type="predicted"/>
<dbReference type="EMBL" id="MSZX01000008">
    <property type="protein sequence ID" value="OPA75607.1"/>
    <property type="molecule type" value="Genomic_DNA"/>
</dbReference>
<dbReference type="RefSeq" id="WP_078500866.1">
    <property type="nucleotide sequence ID" value="NZ_MSZX01000008.1"/>
</dbReference>
<dbReference type="InterPro" id="IPR036895">
    <property type="entry name" value="Uracil-DNA_glycosylase-like_sf"/>
</dbReference>
<gene>
    <name evidence="2" type="ORF">BVG16_19905</name>
</gene>
<protein>
    <recommendedName>
        <fullName evidence="1">Uracil-DNA glycosylase-like domain-containing protein</fullName>
    </recommendedName>
</protein>
<name>A0A1T2X6U7_9BACL</name>
<evidence type="ECO:0000313" key="2">
    <source>
        <dbReference type="EMBL" id="OPA75607.1"/>
    </source>
</evidence>
<dbReference type="InterPro" id="IPR005122">
    <property type="entry name" value="Uracil-DNA_glycosylase-like"/>
</dbReference>